<name>A0A1S8LZU5_9CLOT</name>
<keyword evidence="1" id="KW-0805">Transcription regulation</keyword>
<dbReference type="KEGG" id="crw:CROST_008150"/>
<keyword evidence="5" id="KW-1185">Reference proteome</keyword>
<dbReference type="SUPFAM" id="SSF46785">
    <property type="entry name" value="Winged helix' DNA-binding domain"/>
    <property type="match status" value="1"/>
</dbReference>
<dbReference type="InterPro" id="IPR036388">
    <property type="entry name" value="WH-like_DNA-bd_sf"/>
</dbReference>
<evidence type="ECO:0000313" key="4">
    <source>
        <dbReference type="EMBL" id="URZ10107.1"/>
    </source>
</evidence>
<gene>
    <name evidence="4" type="primary">slyA_2</name>
    <name evidence="4" type="ORF">CROST_008150</name>
</gene>
<dbReference type="PRINTS" id="PR00598">
    <property type="entry name" value="HTHMARR"/>
</dbReference>
<dbReference type="RefSeq" id="WP_077834586.1">
    <property type="nucleotide sequence ID" value="NZ_CP096983.1"/>
</dbReference>
<organism evidence="4 5">
    <name type="scientific">Clostridium felsineum</name>
    <dbReference type="NCBI Taxonomy" id="36839"/>
    <lineage>
        <taxon>Bacteria</taxon>
        <taxon>Bacillati</taxon>
        <taxon>Bacillota</taxon>
        <taxon>Clostridia</taxon>
        <taxon>Eubacteriales</taxon>
        <taxon>Clostridiaceae</taxon>
        <taxon>Clostridium</taxon>
    </lineage>
</organism>
<evidence type="ECO:0000313" key="5">
    <source>
        <dbReference type="Proteomes" id="UP000190951"/>
    </source>
</evidence>
<dbReference type="InterPro" id="IPR039422">
    <property type="entry name" value="MarR/SlyA-like"/>
</dbReference>
<dbReference type="SMART" id="SM00347">
    <property type="entry name" value="HTH_MARR"/>
    <property type="match status" value="1"/>
</dbReference>
<dbReference type="EMBL" id="CP096983">
    <property type="protein sequence ID" value="URZ10107.1"/>
    <property type="molecule type" value="Genomic_DNA"/>
</dbReference>
<dbReference type="Gene3D" id="1.10.10.10">
    <property type="entry name" value="Winged helix-like DNA-binding domain superfamily/Winged helix DNA-binding domain"/>
    <property type="match status" value="1"/>
</dbReference>
<sequence length="156" mass="17959">MKSLDKSLGMYINYINRKMLRLLSSKLKSYNITTEQWSVLINLVEKDGINQKHLASTVDKDQATLVRILDILEKKNLATRKKCSEDRRSFLIYSTEEGKALEAKVYPIIEDLFKNIINGISKDQLILFLNTLSTLEKNISIEEEKIHGRNSRGPES</sequence>
<dbReference type="InterPro" id="IPR036390">
    <property type="entry name" value="WH_DNA-bd_sf"/>
</dbReference>
<dbReference type="InterPro" id="IPR000835">
    <property type="entry name" value="HTH_MarR-typ"/>
</dbReference>
<dbReference type="GO" id="GO:0003677">
    <property type="term" value="F:DNA binding"/>
    <property type="evidence" value="ECO:0007669"/>
    <property type="project" value="UniProtKB-KW"/>
</dbReference>
<dbReference type="PANTHER" id="PTHR33164">
    <property type="entry name" value="TRANSCRIPTIONAL REGULATOR, MARR FAMILY"/>
    <property type="match status" value="1"/>
</dbReference>
<reference evidence="4 5" key="1">
    <citation type="submission" date="2022-04" db="EMBL/GenBank/DDBJ databases">
        <title>Genome sequence of C. roseum typestrain.</title>
        <authorList>
            <person name="Poehlein A."/>
            <person name="Schoch T."/>
            <person name="Duerre P."/>
            <person name="Daniel R."/>
        </authorList>
    </citation>
    <scope>NUCLEOTIDE SEQUENCE [LARGE SCALE GENOMIC DNA]</scope>
    <source>
        <strain evidence="4 5">DSM 7320</strain>
    </source>
</reference>
<dbReference type="GO" id="GO:0006950">
    <property type="term" value="P:response to stress"/>
    <property type="evidence" value="ECO:0007669"/>
    <property type="project" value="TreeGrafter"/>
</dbReference>
<dbReference type="GO" id="GO:0003700">
    <property type="term" value="F:DNA-binding transcription factor activity"/>
    <property type="evidence" value="ECO:0007669"/>
    <property type="project" value="InterPro"/>
</dbReference>
<dbReference type="Pfam" id="PF01047">
    <property type="entry name" value="MarR"/>
    <property type="match status" value="1"/>
</dbReference>
<dbReference type="PANTHER" id="PTHR33164:SF64">
    <property type="entry name" value="TRANSCRIPTIONAL REGULATOR SLYA"/>
    <property type="match status" value="1"/>
</dbReference>
<evidence type="ECO:0000256" key="3">
    <source>
        <dbReference type="ARBA" id="ARBA00023163"/>
    </source>
</evidence>
<protein>
    <submittedName>
        <fullName evidence="4">Transcriptional regulator SlyA</fullName>
    </submittedName>
</protein>
<dbReference type="STRING" id="84029.CROST_17000"/>
<dbReference type="Proteomes" id="UP000190951">
    <property type="component" value="Chromosome"/>
</dbReference>
<evidence type="ECO:0000256" key="1">
    <source>
        <dbReference type="ARBA" id="ARBA00023015"/>
    </source>
</evidence>
<accession>A0A1S8LZU5</accession>
<dbReference type="AlphaFoldDB" id="A0A1S8LZU5"/>
<keyword evidence="2" id="KW-0238">DNA-binding</keyword>
<proteinExistence type="predicted"/>
<evidence type="ECO:0000256" key="2">
    <source>
        <dbReference type="ARBA" id="ARBA00023125"/>
    </source>
</evidence>
<dbReference type="PROSITE" id="PS50995">
    <property type="entry name" value="HTH_MARR_2"/>
    <property type="match status" value="1"/>
</dbReference>
<keyword evidence="3" id="KW-0804">Transcription</keyword>